<dbReference type="Proteomes" id="UP001056120">
    <property type="component" value="Linkage Group LG25"/>
</dbReference>
<evidence type="ECO:0000313" key="1">
    <source>
        <dbReference type="EMBL" id="KAI3703222.1"/>
    </source>
</evidence>
<keyword evidence="2" id="KW-1185">Reference proteome</keyword>
<name>A0ACB8ZZ34_9ASTR</name>
<gene>
    <name evidence="1" type="ORF">L1987_73142</name>
</gene>
<organism evidence="1 2">
    <name type="scientific">Smallanthus sonchifolius</name>
    <dbReference type="NCBI Taxonomy" id="185202"/>
    <lineage>
        <taxon>Eukaryota</taxon>
        <taxon>Viridiplantae</taxon>
        <taxon>Streptophyta</taxon>
        <taxon>Embryophyta</taxon>
        <taxon>Tracheophyta</taxon>
        <taxon>Spermatophyta</taxon>
        <taxon>Magnoliopsida</taxon>
        <taxon>eudicotyledons</taxon>
        <taxon>Gunneridae</taxon>
        <taxon>Pentapetalae</taxon>
        <taxon>asterids</taxon>
        <taxon>campanulids</taxon>
        <taxon>Asterales</taxon>
        <taxon>Asteraceae</taxon>
        <taxon>Asteroideae</taxon>
        <taxon>Heliantheae alliance</taxon>
        <taxon>Millerieae</taxon>
        <taxon>Smallanthus</taxon>
    </lineage>
</organism>
<dbReference type="EMBL" id="CM042042">
    <property type="protein sequence ID" value="KAI3703222.1"/>
    <property type="molecule type" value="Genomic_DNA"/>
</dbReference>
<evidence type="ECO:0000313" key="2">
    <source>
        <dbReference type="Proteomes" id="UP001056120"/>
    </source>
</evidence>
<comment type="caution">
    <text evidence="1">The sequence shown here is derived from an EMBL/GenBank/DDBJ whole genome shotgun (WGS) entry which is preliminary data.</text>
</comment>
<reference evidence="1 2" key="2">
    <citation type="journal article" date="2022" name="Mol. Ecol. Resour.">
        <title>The genomes of chicory, endive, great burdock and yacon provide insights into Asteraceae paleo-polyploidization history and plant inulin production.</title>
        <authorList>
            <person name="Fan W."/>
            <person name="Wang S."/>
            <person name="Wang H."/>
            <person name="Wang A."/>
            <person name="Jiang F."/>
            <person name="Liu H."/>
            <person name="Zhao H."/>
            <person name="Xu D."/>
            <person name="Zhang Y."/>
        </authorList>
    </citation>
    <scope>NUCLEOTIDE SEQUENCE [LARGE SCALE GENOMIC DNA]</scope>
    <source>
        <strain evidence="2">cv. Yunnan</strain>
        <tissue evidence="1">Leaves</tissue>
    </source>
</reference>
<accession>A0ACB8ZZ34</accession>
<sequence>MGSLPDLSNLTLLQDLQIKDCPSIDASFLGGLWPPKLCSLQIGGLKKPISEWGALNFPSSLVNLTVCYEPHVNNFHQLSDLLPSSLTTLSIEECDNLESLSMGLQHLESLQHLVIWFCPKMKHLPETLLPSLLRLEILECPKLKERTHGLHNASMQLVYVLVKINLESYVMTSTFTTMISFMYILCKHPETQDKAAKEIKEATNRRNNDTNVEECANSVSEESLVKMQYLHASLNKTLRLSYSSTYAAQIFSNFLYFDLTSDVVKVV</sequence>
<reference evidence="2" key="1">
    <citation type="journal article" date="2022" name="Mol. Ecol. Resour.">
        <title>The genomes of chicory, endive, great burdock and yacon provide insights into Asteraceae palaeo-polyploidization history and plant inulin production.</title>
        <authorList>
            <person name="Fan W."/>
            <person name="Wang S."/>
            <person name="Wang H."/>
            <person name="Wang A."/>
            <person name="Jiang F."/>
            <person name="Liu H."/>
            <person name="Zhao H."/>
            <person name="Xu D."/>
            <person name="Zhang Y."/>
        </authorList>
    </citation>
    <scope>NUCLEOTIDE SEQUENCE [LARGE SCALE GENOMIC DNA]</scope>
    <source>
        <strain evidence="2">cv. Yunnan</strain>
    </source>
</reference>
<protein>
    <submittedName>
        <fullName evidence="1">Uncharacterized protein</fullName>
    </submittedName>
</protein>
<proteinExistence type="predicted"/>